<dbReference type="NCBIfam" id="NF033083">
    <property type="entry name" value="AAC_3_I"/>
    <property type="match status" value="1"/>
</dbReference>
<dbReference type="Gene3D" id="3.40.630.30">
    <property type="match status" value="1"/>
</dbReference>
<name>A0ABN0XQW3_9ALTE</name>
<evidence type="ECO:0000313" key="3">
    <source>
        <dbReference type="Proteomes" id="UP001501757"/>
    </source>
</evidence>
<dbReference type="EMBL" id="BAAAEI010000023">
    <property type="protein sequence ID" value="GAA0370403.1"/>
    <property type="molecule type" value="Genomic_DNA"/>
</dbReference>
<proteinExistence type="predicted"/>
<gene>
    <name evidence="2" type="ORF">GCM10009092_38370</name>
</gene>
<evidence type="ECO:0000313" key="2">
    <source>
        <dbReference type="EMBL" id="GAA0370403.1"/>
    </source>
</evidence>
<evidence type="ECO:0000259" key="1">
    <source>
        <dbReference type="PROSITE" id="PS51186"/>
    </source>
</evidence>
<dbReference type="Pfam" id="PF00583">
    <property type="entry name" value="Acetyltransf_1"/>
    <property type="match status" value="1"/>
</dbReference>
<dbReference type="InterPro" id="IPR000182">
    <property type="entry name" value="GNAT_dom"/>
</dbReference>
<feature type="domain" description="N-acetyltransferase" evidence="1">
    <location>
        <begin position="6"/>
        <end position="158"/>
    </location>
</feature>
<protein>
    <recommendedName>
        <fullName evidence="1">N-acetyltransferase domain-containing protein</fullName>
    </recommendedName>
</protein>
<dbReference type="RefSeq" id="WP_343847095.1">
    <property type="nucleotide sequence ID" value="NZ_BAAAEI010000023.1"/>
</dbReference>
<dbReference type="Proteomes" id="UP001501757">
    <property type="component" value="Unassembled WGS sequence"/>
</dbReference>
<dbReference type="PROSITE" id="PS51186">
    <property type="entry name" value="GNAT"/>
    <property type="match status" value="1"/>
</dbReference>
<reference evidence="2 3" key="1">
    <citation type="journal article" date="2019" name="Int. J. Syst. Evol. Microbiol.">
        <title>The Global Catalogue of Microorganisms (GCM) 10K type strain sequencing project: providing services to taxonomists for standard genome sequencing and annotation.</title>
        <authorList>
            <consortium name="The Broad Institute Genomics Platform"/>
            <consortium name="The Broad Institute Genome Sequencing Center for Infectious Disease"/>
            <person name="Wu L."/>
            <person name="Ma J."/>
        </authorList>
    </citation>
    <scope>NUCLEOTIDE SEQUENCE [LARGE SCALE GENOMIC DNA]</scope>
    <source>
        <strain evidence="2 3">JCM 13378</strain>
    </source>
</reference>
<dbReference type="CDD" id="cd04301">
    <property type="entry name" value="NAT_SF"/>
    <property type="match status" value="1"/>
</dbReference>
<organism evidence="2 3">
    <name type="scientific">Bowmanella denitrificans</name>
    <dbReference type="NCBI Taxonomy" id="366582"/>
    <lineage>
        <taxon>Bacteria</taxon>
        <taxon>Pseudomonadati</taxon>
        <taxon>Pseudomonadota</taxon>
        <taxon>Gammaproteobacteria</taxon>
        <taxon>Alteromonadales</taxon>
        <taxon>Alteromonadaceae</taxon>
        <taxon>Bowmanella</taxon>
    </lineage>
</organism>
<sequence>MSVKIVHLSKNDVALLQSINAMFSEVFDDEASYSANKPSSSYLQTLLGTSSFIALAAVDEDKVVGAIAAYELQKFERQRSEIYIYDLAVVSTHRRMGIATALIQKLKAIGAARGAYVIYVQADKGVEEQPAIELYSKLGTIEDVFHFDIAVEDDSKNV</sequence>
<dbReference type="SUPFAM" id="SSF55729">
    <property type="entry name" value="Acyl-CoA N-acyltransferases (Nat)"/>
    <property type="match status" value="1"/>
</dbReference>
<keyword evidence="3" id="KW-1185">Reference proteome</keyword>
<dbReference type="InterPro" id="IPR016181">
    <property type="entry name" value="Acyl_CoA_acyltransferase"/>
</dbReference>
<comment type="caution">
    <text evidence="2">The sequence shown here is derived from an EMBL/GenBank/DDBJ whole genome shotgun (WGS) entry which is preliminary data.</text>
</comment>
<accession>A0ABN0XQW3</accession>